<evidence type="ECO:0000259" key="5">
    <source>
        <dbReference type="Pfam" id="PF00501"/>
    </source>
</evidence>
<keyword evidence="2 7" id="KW-0436">Ligase</keyword>
<evidence type="ECO:0000256" key="1">
    <source>
        <dbReference type="ARBA" id="ARBA00006432"/>
    </source>
</evidence>
<dbReference type="NCBIfam" id="NF004837">
    <property type="entry name" value="PRK06187.1"/>
    <property type="match status" value="1"/>
</dbReference>
<name>A0ABV7VNX7_9PROT</name>
<keyword evidence="8" id="KW-1185">Reference proteome</keyword>
<dbReference type="InterPro" id="IPR000873">
    <property type="entry name" value="AMP-dep_synth/lig_dom"/>
</dbReference>
<dbReference type="EMBL" id="JBHRYJ010000009">
    <property type="protein sequence ID" value="MFC3678417.1"/>
    <property type="molecule type" value="Genomic_DNA"/>
</dbReference>
<dbReference type="InterPro" id="IPR042099">
    <property type="entry name" value="ANL_N_sf"/>
</dbReference>
<dbReference type="Gene3D" id="3.40.50.12780">
    <property type="entry name" value="N-terminal domain of ligase-like"/>
    <property type="match status" value="1"/>
</dbReference>
<dbReference type="InterPro" id="IPR025110">
    <property type="entry name" value="AMP-bd_C"/>
</dbReference>
<dbReference type="Gene3D" id="3.30.300.30">
    <property type="match status" value="1"/>
</dbReference>
<comment type="similarity">
    <text evidence="1">Belongs to the ATP-dependent AMP-binding enzyme family.</text>
</comment>
<protein>
    <submittedName>
        <fullName evidence="7">Fatty acid--CoA ligase</fullName>
    </submittedName>
</protein>
<dbReference type="RefSeq" id="WP_379730051.1">
    <property type="nucleotide sequence ID" value="NZ_JBHRYJ010000009.1"/>
</dbReference>
<dbReference type="Pfam" id="PF00501">
    <property type="entry name" value="AMP-binding"/>
    <property type="match status" value="1"/>
</dbReference>
<evidence type="ECO:0000259" key="6">
    <source>
        <dbReference type="Pfam" id="PF13193"/>
    </source>
</evidence>
<evidence type="ECO:0000313" key="8">
    <source>
        <dbReference type="Proteomes" id="UP001595711"/>
    </source>
</evidence>
<evidence type="ECO:0000313" key="7">
    <source>
        <dbReference type="EMBL" id="MFC3678417.1"/>
    </source>
</evidence>
<dbReference type="SUPFAM" id="SSF56801">
    <property type="entry name" value="Acetyl-CoA synthetase-like"/>
    <property type="match status" value="1"/>
</dbReference>
<reference evidence="8" key="1">
    <citation type="journal article" date="2019" name="Int. J. Syst. Evol. Microbiol.">
        <title>The Global Catalogue of Microorganisms (GCM) 10K type strain sequencing project: providing services to taxonomists for standard genome sequencing and annotation.</title>
        <authorList>
            <consortium name="The Broad Institute Genomics Platform"/>
            <consortium name="The Broad Institute Genome Sequencing Center for Infectious Disease"/>
            <person name="Wu L."/>
            <person name="Ma J."/>
        </authorList>
    </citation>
    <scope>NUCLEOTIDE SEQUENCE [LARGE SCALE GENOMIC DNA]</scope>
    <source>
        <strain evidence="8">KCTC 42182</strain>
    </source>
</reference>
<dbReference type="PANTHER" id="PTHR43859">
    <property type="entry name" value="ACYL-ACTIVATING ENZYME"/>
    <property type="match status" value="1"/>
</dbReference>
<dbReference type="PANTHER" id="PTHR43859:SF4">
    <property type="entry name" value="BUTANOATE--COA LIGASE AAE1-RELATED"/>
    <property type="match status" value="1"/>
</dbReference>
<comment type="caution">
    <text evidence="7">The sequence shown here is derived from an EMBL/GenBank/DDBJ whole genome shotgun (WGS) entry which is preliminary data.</text>
</comment>
<feature type="domain" description="AMP-binding enzyme C-terminal" evidence="6">
    <location>
        <begin position="453"/>
        <end position="533"/>
    </location>
</feature>
<evidence type="ECO:0000256" key="3">
    <source>
        <dbReference type="ARBA" id="ARBA00022832"/>
    </source>
</evidence>
<sequence>MTEDQYPDFGYSYQLLIKQLLLAPAVRSPDQEIVYRDQRRFTYRQFHSRVVQLANALTSAGIGKGDAVAVMDWDSHRYLECFFAIPMLGAILQTVNIRLSSEQVLYTLNHARPRLLLVNTEFLPLLKEIGQRLESIEEVILIVDDSDSRSEAPKPSREYEGWLASQGSHFDYPDFNENATATTFYTTGTTGLPKAVYFTHRQLVLHTLATLATYGTAAVQGRLHQADVYMPITPMFHVHAWGLPYAATTLGLKQVYPGRYTPEMLLELKKREAVTFSHCVPTILHMLLSHPASKDVDMQGWKIITGGSALPVGLATAAEERGIDIFCGYGMSETGPLSTIAHLAPSGERNAKRDIATRITAGRPVILVEVRTVDGSMNDVPRDGVSGGEVVLRSPWLTQGYRGDAEGSKKLWEGGYLHTGDIGILGEDGYLRLVDRLKDIIKTGGEWVSSLDVENIISRHPAVSEVAVIGVNSDRWGERPMALIVLRPDVEAPTSENIKAYMAAAVADGTISKFGVPDEVRFVELLPKTSVGKLDKKLMRDQFTAAD</sequence>
<keyword evidence="3" id="KW-0276">Fatty acid metabolism</keyword>
<dbReference type="GO" id="GO:0016874">
    <property type="term" value="F:ligase activity"/>
    <property type="evidence" value="ECO:0007669"/>
    <property type="project" value="UniProtKB-KW"/>
</dbReference>
<evidence type="ECO:0000256" key="2">
    <source>
        <dbReference type="ARBA" id="ARBA00022598"/>
    </source>
</evidence>
<dbReference type="Pfam" id="PF13193">
    <property type="entry name" value="AMP-binding_C"/>
    <property type="match status" value="1"/>
</dbReference>
<dbReference type="Proteomes" id="UP001595711">
    <property type="component" value="Unassembled WGS sequence"/>
</dbReference>
<feature type="domain" description="AMP-dependent synthetase/ligase" evidence="5">
    <location>
        <begin position="25"/>
        <end position="401"/>
    </location>
</feature>
<accession>A0ABV7VNX7</accession>
<gene>
    <name evidence="7" type="ORF">ACFOOQ_22920</name>
</gene>
<keyword evidence="4" id="KW-0443">Lipid metabolism</keyword>
<organism evidence="7 8">
    <name type="scientific">Ferrovibrio xuzhouensis</name>
    <dbReference type="NCBI Taxonomy" id="1576914"/>
    <lineage>
        <taxon>Bacteria</taxon>
        <taxon>Pseudomonadati</taxon>
        <taxon>Pseudomonadota</taxon>
        <taxon>Alphaproteobacteria</taxon>
        <taxon>Rhodospirillales</taxon>
        <taxon>Rhodospirillaceae</taxon>
        <taxon>Ferrovibrio</taxon>
    </lineage>
</organism>
<dbReference type="InterPro" id="IPR045851">
    <property type="entry name" value="AMP-bd_C_sf"/>
</dbReference>
<evidence type="ECO:0000256" key="4">
    <source>
        <dbReference type="ARBA" id="ARBA00023098"/>
    </source>
</evidence>
<proteinExistence type="inferred from homology"/>